<evidence type="ECO:0000313" key="3">
    <source>
        <dbReference type="Proteomes" id="UP000436088"/>
    </source>
</evidence>
<dbReference type="PANTHER" id="PTHR22881">
    <property type="entry name" value="BROMODOMAIN CONTAINING PROTEIN"/>
    <property type="match status" value="1"/>
</dbReference>
<feature type="compositionally biased region" description="Polar residues" evidence="1">
    <location>
        <begin position="141"/>
        <end position="152"/>
    </location>
</feature>
<accession>A0A6A2ZFJ5</accession>
<feature type="compositionally biased region" description="Polar residues" evidence="1">
    <location>
        <begin position="116"/>
        <end position="125"/>
    </location>
</feature>
<sequence length="278" mass="29890">MRTGVTPTTLHALLDTAANLSHLGWELKQLIPVGLSAENGYATSLARFAADLGPLFGIASKKIESVLPRGVKFGPGWVGENKIEQPRLSFSKKQVSSNSLSDNYSSRLLLPTASGSTSIAASRSPLQGKEDAEPETVRGPISQNDSTYTPAHQFQQRSLLHSGIKGSISDHSPQPRLVVQPMSENTSVPFQPQGMVSGSSSTMWRMPKPIKFADSSENAMVMVSHGVITNARLQQKPDNEQDFLPFPPDLNVRFPAPGSPSSSLPIGSPQRPDLALQL</sequence>
<feature type="region of interest" description="Disordered" evidence="1">
    <location>
        <begin position="238"/>
        <end position="278"/>
    </location>
</feature>
<dbReference type="InterPro" id="IPR051831">
    <property type="entry name" value="Bromodomain_contain_prot"/>
</dbReference>
<keyword evidence="3" id="KW-1185">Reference proteome</keyword>
<evidence type="ECO:0000256" key="1">
    <source>
        <dbReference type="SAM" id="MobiDB-lite"/>
    </source>
</evidence>
<gene>
    <name evidence="2" type="ORF">F3Y22_tig00110895pilonHSYRG00030</name>
</gene>
<comment type="caution">
    <text evidence="2">The sequence shown here is derived from an EMBL/GenBank/DDBJ whole genome shotgun (WGS) entry which is preliminary data.</text>
</comment>
<proteinExistence type="predicted"/>
<dbReference type="EMBL" id="VEPZ02001152">
    <property type="protein sequence ID" value="KAE8690320.1"/>
    <property type="molecule type" value="Genomic_DNA"/>
</dbReference>
<reference evidence="2" key="1">
    <citation type="submission" date="2019-09" db="EMBL/GenBank/DDBJ databases">
        <title>Draft genome information of white flower Hibiscus syriacus.</title>
        <authorList>
            <person name="Kim Y.-M."/>
        </authorList>
    </citation>
    <scope>NUCLEOTIDE SEQUENCE [LARGE SCALE GENOMIC DNA]</scope>
    <source>
        <strain evidence="2">YM2019G1</strain>
    </source>
</reference>
<dbReference type="AlphaFoldDB" id="A0A6A2ZFJ5"/>
<evidence type="ECO:0000313" key="2">
    <source>
        <dbReference type="EMBL" id="KAE8690320.1"/>
    </source>
</evidence>
<protein>
    <submittedName>
        <fullName evidence="2">Ser/Thr-rich protein T10 in DGCR region</fullName>
    </submittedName>
</protein>
<dbReference type="PANTHER" id="PTHR22881:SF11">
    <property type="entry name" value="BROMODOMAIN-CONTAINING PROTEIN DDB_G0270170-LIKE ISOFORM X1"/>
    <property type="match status" value="1"/>
</dbReference>
<feature type="compositionally biased region" description="Low complexity" evidence="1">
    <location>
        <begin position="255"/>
        <end position="269"/>
    </location>
</feature>
<feature type="region of interest" description="Disordered" evidence="1">
    <location>
        <begin position="116"/>
        <end position="152"/>
    </location>
</feature>
<dbReference type="Proteomes" id="UP000436088">
    <property type="component" value="Unassembled WGS sequence"/>
</dbReference>
<organism evidence="2 3">
    <name type="scientific">Hibiscus syriacus</name>
    <name type="common">Rose of Sharon</name>
    <dbReference type="NCBI Taxonomy" id="106335"/>
    <lineage>
        <taxon>Eukaryota</taxon>
        <taxon>Viridiplantae</taxon>
        <taxon>Streptophyta</taxon>
        <taxon>Embryophyta</taxon>
        <taxon>Tracheophyta</taxon>
        <taxon>Spermatophyta</taxon>
        <taxon>Magnoliopsida</taxon>
        <taxon>eudicotyledons</taxon>
        <taxon>Gunneridae</taxon>
        <taxon>Pentapetalae</taxon>
        <taxon>rosids</taxon>
        <taxon>malvids</taxon>
        <taxon>Malvales</taxon>
        <taxon>Malvaceae</taxon>
        <taxon>Malvoideae</taxon>
        <taxon>Hibiscus</taxon>
    </lineage>
</organism>
<name>A0A6A2ZFJ5_HIBSY</name>